<dbReference type="Gene3D" id="3.40.50.150">
    <property type="entry name" value="Vaccinia Virus protein VP39"/>
    <property type="match status" value="1"/>
</dbReference>
<dbReference type="PANTHER" id="PTHR44942:SF4">
    <property type="entry name" value="METHYLTRANSFERASE TYPE 11 DOMAIN-CONTAINING PROTEIN"/>
    <property type="match status" value="1"/>
</dbReference>
<organism evidence="5 6">
    <name type="scientific">Chitinimonas taiwanensis DSM 18899</name>
    <dbReference type="NCBI Taxonomy" id="1121279"/>
    <lineage>
        <taxon>Bacteria</taxon>
        <taxon>Pseudomonadati</taxon>
        <taxon>Pseudomonadota</taxon>
        <taxon>Betaproteobacteria</taxon>
        <taxon>Neisseriales</taxon>
        <taxon>Chitinibacteraceae</taxon>
        <taxon>Chitinimonas</taxon>
    </lineage>
</organism>
<comment type="similarity">
    <text evidence="1">Belongs to the methyltransferase superfamily.</text>
</comment>
<dbReference type="STRING" id="1121279.SAMN02745887_00209"/>
<evidence type="ECO:0000256" key="1">
    <source>
        <dbReference type="ARBA" id="ARBA00008361"/>
    </source>
</evidence>
<evidence type="ECO:0000313" key="6">
    <source>
        <dbReference type="Proteomes" id="UP000186513"/>
    </source>
</evidence>
<dbReference type="Proteomes" id="UP000186513">
    <property type="component" value="Unassembled WGS sequence"/>
</dbReference>
<dbReference type="RefSeq" id="WP_072426756.1">
    <property type="nucleotide sequence ID" value="NZ_FPKR01000001.1"/>
</dbReference>
<evidence type="ECO:0000313" key="5">
    <source>
        <dbReference type="EMBL" id="SFZ70446.1"/>
    </source>
</evidence>
<keyword evidence="2 5" id="KW-0489">Methyltransferase</keyword>
<dbReference type="SUPFAM" id="SSF53335">
    <property type="entry name" value="S-adenosyl-L-methionine-dependent methyltransferases"/>
    <property type="match status" value="1"/>
</dbReference>
<keyword evidence="6" id="KW-1185">Reference proteome</keyword>
<dbReference type="GO" id="GO:0032259">
    <property type="term" value="P:methylation"/>
    <property type="evidence" value="ECO:0007669"/>
    <property type="project" value="UniProtKB-KW"/>
</dbReference>
<dbReference type="PANTHER" id="PTHR44942">
    <property type="entry name" value="METHYLTRANSF_11 DOMAIN-CONTAINING PROTEIN"/>
    <property type="match status" value="1"/>
</dbReference>
<evidence type="ECO:0000256" key="3">
    <source>
        <dbReference type="ARBA" id="ARBA00022679"/>
    </source>
</evidence>
<dbReference type="InterPro" id="IPR013216">
    <property type="entry name" value="Methyltransf_11"/>
</dbReference>
<keyword evidence="3 5" id="KW-0808">Transferase</keyword>
<reference evidence="5 6" key="1">
    <citation type="submission" date="2016-11" db="EMBL/GenBank/DDBJ databases">
        <authorList>
            <person name="Jaros S."/>
            <person name="Januszkiewicz K."/>
            <person name="Wedrychowicz H."/>
        </authorList>
    </citation>
    <scope>NUCLEOTIDE SEQUENCE [LARGE SCALE GENOMIC DNA]</scope>
    <source>
        <strain evidence="5 6">DSM 18899</strain>
    </source>
</reference>
<dbReference type="OrthoDB" id="9797252at2"/>
<accession>A0A1K2H501</accession>
<evidence type="ECO:0000256" key="2">
    <source>
        <dbReference type="ARBA" id="ARBA00022603"/>
    </source>
</evidence>
<protein>
    <submittedName>
        <fullName evidence="5">Methyltransferase domain-containing protein</fullName>
    </submittedName>
</protein>
<dbReference type="InterPro" id="IPR051052">
    <property type="entry name" value="Diverse_substrate_MTase"/>
</dbReference>
<dbReference type="EMBL" id="FPKR01000001">
    <property type="protein sequence ID" value="SFZ70446.1"/>
    <property type="molecule type" value="Genomic_DNA"/>
</dbReference>
<dbReference type="CDD" id="cd02440">
    <property type="entry name" value="AdoMet_MTases"/>
    <property type="match status" value="1"/>
</dbReference>
<dbReference type="GO" id="GO:0008757">
    <property type="term" value="F:S-adenosylmethionine-dependent methyltransferase activity"/>
    <property type="evidence" value="ECO:0007669"/>
    <property type="project" value="InterPro"/>
</dbReference>
<dbReference type="InterPro" id="IPR029063">
    <property type="entry name" value="SAM-dependent_MTases_sf"/>
</dbReference>
<dbReference type="Pfam" id="PF08241">
    <property type="entry name" value="Methyltransf_11"/>
    <property type="match status" value="1"/>
</dbReference>
<dbReference type="AlphaFoldDB" id="A0A1K2H501"/>
<feature type="domain" description="Methyltransferase type 11" evidence="4">
    <location>
        <begin position="50"/>
        <end position="139"/>
    </location>
</feature>
<sequence>MGTTNTLHPAAASGFAQQADAYARGRPDYPQAVLPWLGEQLGLQPAWQVLDLGAGTGKFSRYLLDSGAQVTALEPVAAMRAKLVSLPGLRVLDGTAEAIPLPDASLDAVFAATAFHWFATPAALAEIERVLRPGGWLVLLFNVRDESVDWVAAMSAIMQPYEGDTPRYRKGDWRKVFPAPGFSALQQVDFPYLHRGAPEQVIVDRVLSVSFIAALPDPERAKVHAALTELIATHPALAGQAEIALPYRTELYCCQRR</sequence>
<evidence type="ECO:0000259" key="4">
    <source>
        <dbReference type="Pfam" id="PF08241"/>
    </source>
</evidence>
<proteinExistence type="inferred from homology"/>
<gene>
    <name evidence="5" type="ORF">SAMN02745887_00209</name>
</gene>
<name>A0A1K2H501_9NEIS</name>